<keyword evidence="2" id="KW-1185">Reference proteome</keyword>
<proteinExistence type="predicted"/>
<accession>A0A9D4QP97</accession>
<organism evidence="1 2">
    <name type="scientific">Dreissena polymorpha</name>
    <name type="common">Zebra mussel</name>
    <name type="synonym">Mytilus polymorpha</name>
    <dbReference type="NCBI Taxonomy" id="45954"/>
    <lineage>
        <taxon>Eukaryota</taxon>
        <taxon>Metazoa</taxon>
        <taxon>Spiralia</taxon>
        <taxon>Lophotrochozoa</taxon>
        <taxon>Mollusca</taxon>
        <taxon>Bivalvia</taxon>
        <taxon>Autobranchia</taxon>
        <taxon>Heteroconchia</taxon>
        <taxon>Euheterodonta</taxon>
        <taxon>Imparidentia</taxon>
        <taxon>Neoheterodontei</taxon>
        <taxon>Myida</taxon>
        <taxon>Dreissenoidea</taxon>
        <taxon>Dreissenidae</taxon>
        <taxon>Dreissena</taxon>
    </lineage>
</organism>
<name>A0A9D4QP97_DREPO</name>
<evidence type="ECO:0000313" key="1">
    <source>
        <dbReference type="EMBL" id="KAH3838258.1"/>
    </source>
</evidence>
<reference evidence="1" key="1">
    <citation type="journal article" date="2019" name="bioRxiv">
        <title>The Genome of the Zebra Mussel, Dreissena polymorpha: A Resource for Invasive Species Research.</title>
        <authorList>
            <person name="McCartney M.A."/>
            <person name="Auch B."/>
            <person name="Kono T."/>
            <person name="Mallez S."/>
            <person name="Zhang Y."/>
            <person name="Obille A."/>
            <person name="Becker A."/>
            <person name="Abrahante J.E."/>
            <person name="Garbe J."/>
            <person name="Badalamenti J.P."/>
            <person name="Herman A."/>
            <person name="Mangelson H."/>
            <person name="Liachko I."/>
            <person name="Sullivan S."/>
            <person name="Sone E.D."/>
            <person name="Koren S."/>
            <person name="Silverstein K.A.T."/>
            <person name="Beckman K.B."/>
            <person name="Gohl D.M."/>
        </authorList>
    </citation>
    <scope>NUCLEOTIDE SEQUENCE</scope>
    <source>
        <strain evidence="1">Duluth1</strain>
        <tissue evidence="1">Whole animal</tissue>
    </source>
</reference>
<dbReference type="Gene3D" id="3.30.70.1820">
    <property type="entry name" value="L1 transposable element, RRM domain"/>
    <property type="match status" value="1"/>
</dbReference>
<dbReference type="EMBL" id="JAIWYP010000004">
    <property type="protein sequence ID" value="KAH3838258.1"/>
    <property type="molecule type" value="Genomic_DNA"/>
</dbReference>
<comment type="caution">
    <text evidence="1">The sequence shown here is derived from an EMBL/GenBank/DDBJ whole genome shotgun (WGS) entry which is preliminary data.</text>
</comment>
<evidence type="ECO:0000313" key="2">
    <source>
        <dbReference type="Proteomes" id="UP000828390"/>
    </source>
</evidence>
<sequence>MGYYRTKTEGLYENPLGLGNQVDNTDIDRAHRVKSRNKTECTIIAHFTRFKDCEFIFNKAKTTWKSNSPFSVQQDFSDRVKLHRHKLGERLIIEQKRATMHP</sequence>
<dbReference type="AlphaFoldDB" id="A0A9D4QP97"/>
<reference evidence="1" key="2">
    <citation type="submission" date="2020-11" db="EMBL/GenBank/DDBJ databases">
        <authorList>
            <person name="McCartney M.A."/>
            <person name="Auch B."/>
            <person name="Kono T."/>
            <person name="Mallez S."/>
            <person name="Becker A."/>
            <person name="Gohl D.M."/>
            <person name="Silverstein K.A.T."/>
            <person name="Koren S."/>
            <person name="Bechman K.B."/>
            <person name="Herman A."/>
            <person name="Abrahante J.E."/>
            <person name="Garbe J."/>
        </authorList>
    </citation>
    <scope>NUCLEOTIDE SEQUENCE</scope>
    <source>
        <strain evidence="1">Duluth1</strain>
        <tissue evidence="1">Whole animal</tissue>
    </source>
</reference>
<protein>
    <submittedName>
        <fullName evidence="1">Uncharacterized protein</fullName>
    </submittedName>
</protein>
<gene>
    <name evidence="1" type="ORF">DPMN_111666</name>
</gene>
<dbReference type="Proteomes" id="UP000828390">
    <property type="component" value="Unassembled WGS sequence"/>
</dbReference>